<dbReference type="EMBL" id="CAJJDN010000145">
    <property type="protein sequence ID" value="CAD8123471.1"/>
    <property type="molecule type" value="Genomic_DNA"/>
</dbReference>
<evidence type="ECO:0000313" key="2">
    <source>
        <dbReference type="Proteomes" id="UP000692954"/>
    </source>
</evidence>
<organism evidence="1 2">
    <name type="scientific">Paramecium sonneborni</name>
    <dbReference type="NCBI Taxonomy" id="65129"/>
    <lineage>
        <taxon>Eukaryota</taxon>
        <taxon>Sar</taxon>
        <taxon>Alveolata</taxon>
        <taxon>Ciliophora</taxon>
        <taxon>Intramacronucleata</taxon>
        <taxon>Oligohymenophorea</taxon>
        <taxon>Peniculida</taxon>
        <taxon>Parameciidae</taxon>
        <taxon>Paramecium</taxon>
    </lineage>
</organism>
<proteinExistence type="predicted"/>
<protein>
    <submittedName>
        <fullName evidence="1">Uncharacterized protein</fullName>
    </submittedName>
</protein>
<name>A0A8S1R5U3_9CILI</name>
<reference evidence="1" key="1">
    <citation type="submission" date="2021-01" db="EMBL/GenBank/DDBJ databases">
        <authorList>
            <consortium name="Genoscope - CEA"/>
            <person name="William W."/>
        </authorList>
    </citation>
    <scope>NUCLEOTIDE SEQUENCE</scope>
</reference>
<gene>
    <name evidence="1" type="ORF">PSON_ATCC_30995.1.T1450017</name>
</gene>
<keyword evidence="2" id="KW-1185">Reference proteome</keyword>
<dbReference type="AlphaFoldDB" id="A0A8S1R5U3"/>
<accession>A0A8S1R5U3</accession>
<dbReference type="Proteomes" id="UP000692954">
    <property type="component" value="Unassembled WGS sequence"/>
</dbReference>
<comment type="caution">
    <text evidence="1">The sequence shown here is derived from an EMBL/GenBank/DDBJ whole genome shotgun (WGS) entry which is preliminary data.</text>
</comment>
<sequence length="163" mass="19590">MKTQIKCKKVFLKLLEKKVSDLDQQISEQKKTTLQSFEYLTQIFTITSHLNSMVIGNTMAIDQIMEYSSSDQRQLILDSYIMRYGIFGIKRRDQFKQAVKNIFKKLFKGQLWFATYELEQKHKQLQQTVTYLQMIMNLIIMWKYQMKRQSQKLPFLSTKQNLH</sequence>
<evidence type="ECO:0000313" key="1">
    <source>
        <dbReference type="EMBL" id="CAD8123471.1"/>
    </source>
</evidence>